<keyword evidence="2 4" id="KW-0378">Hydrolase</keyword>
<feature type="region of interest" description="Disordered" evidence="7">
    <location>
        <begin position="148"/>
        <end position="167"/>
    </location>
</feature>
<comment type="subcellular location">
    <subcellularLocation>
        <location evidence="4">Cytoplasm</location>
    </subcellularLocation>
</comment>
<evidence type="ECO:0000256" key="7">
    <source>
        <dbReference type="SAM" id="MobiDB-lite"/>
    </source>
</evidence>
<name>A0A5N3P3J5_9HYPH</name>
<dbReference type="Gene3D" id="3.40.50.180">
    <property type="entry name" value="Methylesterase CheB, C-terminal domain"/>
    <property type="match status" value="1"/>
</dbReference>
<protein>
    <recommendedName>
        <fullName evidence="4">Protein-glutamate methylesterase/protein-glutamine glutaminase</fullName>
        <ecNumber evidence="4">3.1.1.61</ecNumber>
        <ecNumber evidence="4">3.5.1.44</ecNumber>
    </recommendedName>
</protein>
<proteinExistence type="inferred from homology"/>
<comment type="caution">
    <text evidence="10">The sequence shown here is derived from an EMBL/GenBank/DDBJ whole genome shotgun (WGS) entry which is preliminary data.</text>
</comment>
<dbReference type="SUPFAM" id="SSF52172">
    <property type="entry name" value="CheY-like"/>
    <property type="match status" value="1"/>
</dbReference>
<dbReference type="InterPro" id="IPR035909">
    <property type="entry name" value="CheB_C"/>
</dbReference>
<dbReference type="CDD" id="cd17541">
    <property type="entry name" value="REC_CheB-like"/>
    <property type="match status" value="1"/>
</dbReference>
<dbReference type="InterPro" id="IPR001789">
    <property type="entry name" value="Sig_transdc_resp-reg_receiver"/>
</dbReference>
<sequence>MPMPVDKVSLPVTPPIRILVVDDSAVIRGLITRWLGESGGFEVVGSAGNGRVAVESVERLKPDIVLLDLEMPEMDGLTALPLLLKVQPSAKIIVISTLTQRNAEISLKCLSLGAVDYLPKPESSRVAGALADFQHDLVQKLRALGATKTRHVKPPAAPPASQSAPLKMPPVRPKCLVIGASTGGPRAIERVLSDLGDAAASLPILIVQHMPPMFTAVFAEHLQSLLSLPAREGRDGDALSPGTILVAPGGRHMGLAVINGKPVIRLDDGAPENFCRPAVDVLFRDAAAVFGASALAIILTGMGSDGTHGARALAQSGSTILAQDEMTSIVWGMPGSVSRAGLARETLPLEALGPLVKSIIKKPV</sequence>
<dbReference type="EMBL" id="VCMV01000077">
    <property type="protein sequence ID" value="KAB0264308.1"/>
    <property type="molecule type" value="Genomic_DNA"/>
</dbReference>
<evidence type="ECO:0000256" key="5">
    <source>
        <dbReference type="PROSITE-ProRule" id="PRU00050"/>
    </source>
</evidence>
<dbReference type="InterPro" id="IPR011006">
    <property type="entry name" value="CheY-like_superfamily"/>
</dbReference>
<evidence type="ECO:0000256" key="4">
    <source>
        <dbReference type="HAMAP-Rule" id="MF_00099"/>
    </source>
</evidence>
<dbReference type="Gene3D" id="3.40.50.2300">
    <property type="match status" value="1"/>
</dbReference>
<feature type="domain" description="Response regulatory" evidence="8">
    <location>
        <begin position="17"/>
        <end position="135"/>
    </location>
</feature>
<comment type="similarity">
    <text evidence="4">Belongs to the CheB family.</text>
</comment>
<dbReference type="SMART" id="SM00448">
    <property type="entry name" value="REC"/>
    <property type="match status" value="1"/>
</dbReference>
<dbReference type="EC" id="3.5.1.44" evidence="4"/>
<feature type="domain" description="CheB-type methylesterase" evidence="9">
    <location>
        <begin position="169"/>
        <end position="363"/>
    </location>
</feature>
<dbReference type="Pfam" id="PF01339">
    <property type="entry name" value="CheB_methylest"/>
    <property type="match status" value="1"/>
</dbReference>
<keyword evidence="11" id="KW-1185">Reference proteome</keyword>
<dbReference type="EC" id="3.1.1.61" evidence="4"/>
<accession>A0A5N3P3J5</accession>
<evidence type="ECO:0000256" key="6">
    <source>
        <dbReference type="PROSITE-ProRule" id="PRU00169"/>
    </source>
</evidence>
<dbReference type="GO" id="GO:0008984">
    <property type="term" value="F:protein-glutamate methylesterase activity"/>
    <property type="evidence" value="ECO:0007669"/>
    <property type="project" value="UniProtKB-UniRule"/>
</dbReference>
<dbReference type="Proteomes" id="UP000325684">
    <property type="component" value="Unassembled WGS sequence"/>
</dbReference>
<dbReference type="CDD" id="cd16432">
    <property type="entry name" value="CheB_Rec"/>
    <property type="match status" value="1"/>
</dbReference>
<dbReference type="PROSITE" id="PS50122">
    <property type="entry name" value="CHEB"/>
    <property type="match status" value="1"/>
</dbReference>
<comment type="domain">
    <text evidence="4">Contains a C-terminal catalytic domain, and an N-terminal region which modulates catalytic activity.</text>
</comment>
<dbReference type="OrthoDB" id="9793421at2"/>
<dbReference type="PANTHER" id="PTHR42872">
    <property type="entry name" value="PROTEIN-GLUTAMATE METHYLESTERASE/PROTEIN-GLUTAMINE GLUTAMINASE"/>
    <property type="match status" value="1"/>
</dbReference>
<organism evidence="10 11">
    <name type="scientific">Microvirga brassicacearum</name>
    <dbReference type="NCBI Taxonomy" id="2580413"/>
    <lineage>
        <taxon>Bacteria</taxon>
        <taxon>Pseudomonadati</taxon>
        <taxon>Pseudomonadota</taxon>
        <taxon>Alphaproteobacteria</taxon>
        <taxon>Hyphomicrobiales</taxon>
        <taxon>Methylobacteriaceae</taxon>
        <taxon>Microvirga</taxon>
    </lineage>
</organism>
<comment type="function">
    <text evidence="4">Involved in chemotaxis. Part of a chemotaxis signal transduction system that modulates chemotaxis in response to various stimuli. Catalyzes the demethylation of specific methylglutamate residues introduced into the chemoreceptors (methyl-accepting chemotaxis proteins or MCP) by CheR. Also mediates the irreversible deamidation of specific glutamine residues to glutamic acid.</text>
</comment>
<dbReference type="InterPro" id="IPR000673">
    <property type="entry name" value="Sig_transdc_resp-reg_Me-estase"/>
</dbReference>
<dbReference type="GO" id="GO:0050568">
    <property type="term" value="F:protein-glutamine glutaminase activity"/>
    <property type="evidence" value="ECO:0007669"/>
    <property type="project" value="UniProtKB-UniRule"/>
</dbReference>
<dbReference type="HAMAP" id="MF_00099">
    <property type="entry name" value="CheB_chemtxs"/>
    <property type="match status" value="1"/>
</dbReference>
<keyword evidence="1 4" id="KW-0145">Chemotaxis</keyword>
<comment type="catalytic activity">
    <reaction evidence="4">
        <text>L-glutaminyl-[protein] + H2O = L-glutamyl-[protein] + NH4(+)</text>
        <dbReference type="Rhea" id="RHEA:16441"/>
        <dbReference type="Rhea" id="RHEA-COMP:10207"/>
        <dbReference type="Rhea" id="RHEA-COMP:10208"/>
        <dbReference type="ChEBI" id="CHEBI:15377"/>
        <dbReference type="ChEBI" id="CHEBI:28938"/>
        <dbReference type="ChEBI" id="CHEBI:29973"/>
        <dbReference type="ChEBI" id="CHEBI:30011"/>
        <dbReference type="EC" id="3.5.1.44"/>
    </reaction>
</comment>
<evidence type="ECO:0000256" key="3">
    <source>
        <dbReference type="ARBA" id="ARBA00048267"/>
    </source>
</evidence>
<gene>
    <name evidence="4" type="primary">cheB</name>
    <name evidence="10" type="ORF">FEZ63_23695</name>
</gene>
<dbReference type="SUPFAM" id="SSF52738">
    <property type="entry name" value="Methylesterase CheB, C-terminal domain"/>
    <property type="match status" value="1"/>
</dbReference>
<keyword evidence="4" id="KW-0963">Cytoplasm</keyword>
<evidence type="ECO:0000313" key="11">
    <source>
        <dbReference type="Proteomes" id="UP000325684"/>
    </source>
</evidence>
<reference evidence="10 11" key="1">
    <citation type="journal article" date="2019" name="Microorganisms">
        <title>Genome Insights into the Novel Species Microvirga brassicacearum, a Rapeseed Endophyte with Biotechnological Potential.</title>
        <authorList>
            <person name="Jimenez-Gomez A."/>
            <person name="Saati-Santamaria Z."/>
            <person name="Igual J.M."/>
            <person name="Rivas R."/>
            <person name="Mateos P.F."/>
            <person name="Garcia-Fraile P."/>
        </authorList>
    </citation>
    <scope>NUCLEOTIDE SEQUENCE [LARGE SCALE GENOMIC DNA]</scope>
    <source>
        <strain evidence="10 11">CDVBN77</strain>
    </source>
</reference>
<dbReference type="InterPro" id="IPR008248">
    <property type="entry name" value="CheB-like"/>
</dbReference>
<feature type="active site" evidence="4 5">
    <location>
        <position position="209"/>
    </location>
</feature>
<evidence type="ECO:0000259" key="9">
    <source>
        <dbReference type="PROSITE" id="PS50122"/>
    </source>
</evidence>
<dbReference type="PROSITE" id="PS50110">
    <property type="entry name" value="RESPONSE_REGULATORY"/>
    <property type="match status" value="1"/>
</dbReference>
<feature type="modified residue" description="4-aspartylphosphate" evidence="4 6">
    <location>
        <position position="68"/>
    </location>
</feature>
<dbReference type="PIRSF" id="PIRSF000876">
    <property type="entry name" value="RR_chemtxs_CheB"/>
    <property type="match status" value="1"/>
</dbReference>
<keyword evidence="4 6" id="KW-0597">Phosphoprotein</keyword>
<dbReference type="GO" id="GO:0005737">
    <property type="term" value="C:cytoplasm"/>
    <property type="evidence" value="ECO:0007669"/>
    <property type="project" value="UniProtKB-SubCell"/>
</dbReference>
<dbReference type="NCBIfam" id="NF001965">
    <property type="entry name" value="PRK00742.1"/>
    <property type="match status" value="1"/>
</dbReference>
<evidence type="ECO:0000256" key="1">
    <source>
        <dbReference type="ARBA" id="ARBA00022500"/>
    </source>
</evidence>
<dbReference type="GO" id="GO:0006935">
    <property type="term" value="P:chemotaxis"/>
    <property type="evidence" value="ECO:0007669"/>
    <property type="project" value="UniProtKB-UniRule"/>
</dbReference>
<evidence type="ECO:0000259" key="8">
    <source>
        <dbReference type="PROSITE" id="PS50110"/>
    </source>
</evidence>
<dbReference type="GO" id="GO:0000156">
    <property type="term" value="F:phosphorelay response regulator activity"/>
    <property type="evidence" value="ECO:0007669"/>
    <property type="project" value="InterPro"/>
</dbReference>
<dbReference type="Pfam" id="PF00072">
    <property type="entry name" value="Response_reg"/>
    <property type="match status" value="1"/>
</dbReference>
<feature type="active site" evidence="4 5">
    <location>
        <position position="305"/>
    </location>
</feature>
<evidence type="ECO:0000313" key="10">
    <source>
        <dbReference type="EMBL" id="KAB0264308.1"/>
    </source>
</evidence>
<feature type="active site" evidence="4 5">
    <location>
        <position position="181"/>
    </location>
</feature>
<dbReference type="AlphaFoldDB" id="A0A5N3P3J5"/>
<comment type="catalytic activity">
    <reaction evidence="3 4">
        <text>[protein]-L-glutamate 5-O-methyl ester + H2O = L-glutamyl-[protein] + methanol + H(+)</text>
        <dbReference type="Rhea" id="RHEA:23236"/>
        <dbReference type="Rhea" id="RHEA-COMP:10208"/>
        <dbReference type="Rhea" id="RHEA-COMP:10311"/>
        <dbReference type="ChEBI" id="CHEBI:15377"/>
        <dbReference type="ChEBI" id="CHEBI:15378"/>
        <dbReference type="ChEBI" id="CHEBI:17790"/>
        <dbReference type="ChEBI" id="CHEBI:29973"/>
        <dbReference type="ChEBI" id="CHEBI:82795"/>
        <dbReference type="EC" id="3.1.1.61"/>
    </reaction>
</comment>
<comment type="PTM">
    <text evidence="4">Phosphorylated by CheA. Phosphorylation of the N-terminal regulatory domain activates the methylesterase activity.</text>
</comment>
<dbReference type="PANTHER" id="PTHR42872:SF3">
    <property type="entry name" value="PROTEIN-GLUTAMATE METHYLESTERASE_PROTEIN-GLUTAMINE GLUTAMINASE 1"/>
    <property type="match status" value="1"/>
</dbReference>
<evidence type="ECO:0000256" key="2">
    <source>
        <dbReference type="ARBA" id="ARBA00022801"/>
    </source>
</evidence>